<keyword evidence="3" id="KW-1185">Reference proteome</keyword>
<evidence type="ECO:0000313" key="3">
    <source>
        <dbReference type="Proteomes" id="UP000186583"/>
    </source>
</evidence>
<evidence type="ECO:0000256" key="1">
    <source>
        <dbReference type="SAM" id="Phobius"/>
    </source>
</evidence>
<dbReference type="Proteomes" id="UP000186583">
    <property type="component" value="Unassembled WGS sequence"/>
</dbReference>
<gene>
    <name evidence="2" type="ORF">CCHL11_05599</name>
</gene>
<dbReference type="EMBL" id="MPGH01000243">
    <property type="protein sequence ID" value="OLN81642.1"/>
    <property type="molecule type" value="Genomic_DNA"/>
</dbReference>
<comment type="caution">
    <text evidence="2">The sequence shown here is derived from an EMBL/GenBank/DDBJ whole genome shotgun (WGS) entry which is preliminary data.</text>
</comment>
<reference evidence="2 3" key="1">
    <citation type="submission" date="2016-11" db="EMBL/GenBank/DDBJ databases">
        <title>Draft Genome Assembly of Colletotrichum chlorophyti a pathogen of herbaceous plants.</title>
        <authorList>
            <person name="Gan P."/>
            <person name="Narusaka M."/>
            <person name="Tsushima A."/>
            <person name="Narusaka Y."/>
            <person name="Takano Y."/>
            <person name="Shirasu K."/>
        </authorList>
    </citation>
    <scope>NUCLEOTIDE SEQUENCE [LARGE SCALE GENOMIC DNA]</scope>
    <source>
        <strain evidence="2 3">NTL11</strain>
    </source>
</reference>
<organism evidence="2 3">
    <name type="scientific">Colletotrichum chlorophyti</name>
    <dbReference type="NCBI Taxonomy" id="708187"/>
    <lineage>
        <taxon>Eukaryota</taxon>
        <taxon>Fungi</taxon>
        <taxon>Dikarya</taxon>
        <taxon>Ascomycota</taxon>
        <taxon>Pezizomycotina</taxon>
        <taxon>Sordariomycetes</taxon>
        <taxon>Hypocreomycetidae</taxon>
        <taxon>Glomerellales</taxon>
        <taxon>Glomerellaceae</taxon>
        <taxon>Colletotrichum</taxon>
    </lineage>
</organism>
<feature type="transmembrane region" description="Helical" evidence="1">
    <location>
        <begin position="43"/>
        <end position="68"/>
    </location>
</feature>
<name>A0A1Q8RBC2_9PEZI</name>
<feature type="non-terminal residue" evidence="2">
    <location>
        <position position="651"/>
    </location>
</feature>
<accession>A0A1Q8RBC2</accession>
<dbReference type="OrthoDB" id="4850116at2759"/>
<feature type="transmembrane region" description="Helical" evidence="1">
    <location>
        <begin position="625"/>
        <end position="650"/>
    </location>
</feature>
<keyword evidence="1" id="KW-1133">Transmembrane helix</keyword>
<sequence length="651" mass="68167">YTFSDGPNHAGYCREDENLNIGNDGSIQRQKKDWSDYRKTDPFILICLTIALATIIGGGIAIGIHFAVGGSATSEVVNKASDGHIVPRFPVMQFRSGDYNGTQYINGTLTGNSGVSGFTTVTSNGCGDDNDPIATSIQPTDASTLDATTTIKMTRIQTQTQTKSIQGTAVSSAKPVNATVSRTAITEFPNIVTHVVTTSVTETQFYTATETQGDITSEYSTNSNEATSKIHNSVDVTSIVLTRTLTETPKSTSTIDEVVSTVTYTPTTVIRQTVTVTSKLLSTSTRGAQCSPNNHTVYITVTETAFPSSSVSPSVVPKTSSSSSVAASRSTDTALVTMTITIDSPTPPTKVSVTSPSSGANDSLTATIISHSKTTITETDRSVRTIFVTITAGKPITLSTTVSSALGHAGTPIFTSRPVSEPSDLTETVFVTKTITDEITHTVSSSSSSADVVTSVATVPAPLKSSKSIFTTIVLTDRATKTLTAGGGNKTITVYPKKPTITADLKVITEVDINTITVTVGGGVGTTQVTVSENATAKFTQTELVTETATATHGESSLVYNRNASLQMATVNTTIYITGTPMMHPVAPTATPPFPNGTMTHSMTSISTRTMPVVVSHAEKRAEPITIGVTGGGHTCTTCLVIFILGLLVLF</sequence>
<keyword evidence="1" id="KW-0812">Transmembrane</keyword>
<feature type="non-terminal residue" evidence="2">
    <location>
        <position position="1"/>
    </location>
</feature>
<dbReference type="AlphaFoldDB" id="A0A1Q8RBC2"/>
<dbReference type="STRING" id="708187.A0A1Q8RBC2"/>
<protein>
    <submittedName>
        <fullName evidence="2">Uncharacterized protein</fullName>
    </submittedName>
</protein>
<keyword evidence="1" id="KW-0472">Membrane</keyword>
<proteinExistence type="predicted"/>
<evidence type="ECO:0000313" key="2">
    <source>
        <dbReference type="EMBL" id="OLN81642.1"/>
    </source>
</evidence>